<dbReference type="AlphaFoldDB" id="L1MFN9"/>
<proteinExistence type="predicted"/>
<dbReference type="STRING" id="1035195.HMPREF9997_01281"/>
<gene>
    <name evidence="1" type="ORF">HMPREF9997_01281</name>
</gene>
<sequence>MHGLRGRHSLCLVAEQSLTPAVLRVSLLRHTPQAFHAYF</sequence>
<organism evidence="1 2">
    <name type="scientific">Corynebacterium durum F0235</name>
    <dbReference type="NCBI Taxonomy" id="1035195"/>
    <lineage>
        <taxon>Bacteria</taxon>
        <taxon>Bacillati</taxon>
        <taxon>Actinomycetota</taxon>
        <taxon>Actinomycetes</taxon>
        <taxon>Mycobacteriales</taxon>
        <taxon>Corynebacteriaceae</taxon>
        <taxon>Corynebacterium</taxon>
    </lineage>
</organism>
<dbReference type="EMBL" id="AMEM01000018">
    <property type="protein sequence ID" value="EKX90073.1"/>
    <property type="molecule type" value="Genomic_DNA"/>
</dbReference>
<accession>L1MFN9</accession>
<evidence type="ECO:0000313" key="2">
    <source>
        <dbReference type="Proteomes" id="UP000010445"/>
    </source>
</evidence>
<evidence type="ECO:0000313" key="1">
    <source>
        <dbReference type="EMBL" id="EKX90073.1"/>
    </source>
</evidence>
<dbReference type="HOGENOM" id="CLU_3308120_0_0_11"/>
<name>L1MFN9_9CORY</name>
<dbReference type="Proteomes" id="UP000010445">
    <property type="component" value="Unassembled WGS sequence"/>
</dbReference>
<keyword evidence="2" id="KW-1185">Reference proteome</keyword>
<reference evidence="1 2" key="1">
    <citation type="submission" date="2012-05" db="EMBL/GenBank/DDBJ databases">
        <authorList>
            <person name="Weinstock G."/>
            <person name="Sodergren E."/>
            <person name="Lobos E.A."/>
            <person name="Fulton L."/>
            <person name="Fulton R."/>
            <person name="Courtney L."/>
            <person name="Fronick C."/>
            <person name="O'Laughlin M."/>
            <person name="Godfrey J."/>
            <person name="Wilson R.M."/>
            <person name="Miner T."/>
            <person name="Farmer C."/>
            <person name="Delehaunty K."/>
            <person name="Cordes M."/>
            <person name="Minx P."/>
            <person name="Tomlinson C."/>
            <person name="Chen J."/>
            <person name="Wollam A."/>
            <person name="Pepin K.H."/>
            <person name="Bhonagiri V."/>
            <person name="Zhang X."/>
            <person name="Suruliraj S."/>
            <person name="Warren W."/>
            <person name="Mitreva M."/>
            <person name="Mardis E.R."/>
            <person name="Wilson R.K."/>
        </authorList>
    </citation>
    <scope>NUCLEOTIDE SEQUENCE [LARGE SCALE GENOMIC DNA]</scope>
    <source>
        <strain evidence="1 2">F0235</strain>
    </source>
</reference>
<comment type="caution">
    <text evidence="1">The sequence shown here is derived from an EMBL/GenBank/DDBJ whole genome shotgun (WGS) entry which is preliminary data.</text>
</comment>
<protein>
    <submittedName>
        <fullName evidence="1">Uncharacterized protein</fullName>
    </submittedName>
</protein>